<dbReference type="PANTHER" id="PTHR30204">
    <property type="entry name" value="REDOX-CYCLING DRUG-SENSING TRANSCRIPTIONAL ACTIVATOR SOXR"/>
    <property type="match status" value="1"/>
</dbReference>
<dbReference type="CDD" id="cd00592">
    <property type="entry name" value="HTH_MerR-like"/>
    <property type="match status" value="1"/>
</dbReference>
<dbReference type="EMBL" id="CP126969">
    <property type="protein sequence ID" value="WIM67782.1"/>
    <property type="molecule type" value="Genomic_DNA"/>
</dbReference>
<accession>A0ABY8VEL5</accession>
<feature type="domain" description="HTH merR-type" evidence="2">
    <location>
        <begin position="12"/>
        <end position="81"/>
    </location>
</feature>
<dbReference type="InterPro" id="IPR000551">
    <property type="entry name" value="MerR-type_HTH_dom"/>
</dbReference>
<dbReference type="PANTHER" id="PTHR30204:SF93">
    <property type="entry name" value="HTH MERR-TYPE DOMAIN-CONTAINING PROTEIN"/>
    <property type="match status" value="1"/>
</dbReference>
<dbReference type="InterPro" id="IPR009061">
    <property type="entry name" value="DNA-bd_dom_put_sf"/>
</dbReference>
<gene>
    <name evidence="3" type="ORF">QP027_12040</name>
</gene>
<evidence type="ECO:0000313" key="3">
    <source>
        <dbReference type="EMBL" id="WIM67782.1"/>
    </source>
</evidence>
<proteinExistence type="predicted"/>
<reference evidence="3 4" key="1">
    <citation type="submission" date="2023-05" db="EMBL/GenBank/DDBJ databases">
        <title>Corynebacterium suedekumii sp. nov. and Corynebacterium breve sp. nov. isolated from raw cow's milk.</title>
        <authorList>
            <person name="Baer M.K."/>
            <person name="Mehl L."/>
            <person name="Hellmuth R."/>
            <person name="Marke G."/>
            <person name="Lipski A."/>
        </authorList>
    </citation>
    <scope>NUCLEOTIDE SEQUENCE [LARGE SCALE GENOMIC DNA]</scope>
    <source>
        <strain evidence="3 4">R4</strain>
    </source>
</reference>
<dbReference type="InterPro" id="IPR047057">
    <property type="entry name" value="MerR_fam"/>
</dbReference>
<dbReference type="Pfam" id="PF13411">
    <property type="entry name" value="MerR_1"/>
    <property type="match status" value="1"/>
</dbReference>
<dbReference type="SMART" id="SM00422">
    <property type="entry name" value="HTH_MERR"/>
    <property type="match status" value="1"/>
</dbReference>
<dbReference type="RefSeq" id="WP_284825107.1">
    <property type="nucleotide sequence ID" value="NZ_CP126969.1"/>
</dbReference>
<evidence type="ECO:0000256" key="1">
    <source>
        <dbReference type="ARBA" id="ARBA00023125"/>
    </source>
</evidence>
<protein>
    <submittedName>
        <fullName evidence="3">MerR family transcriptional regulator</fullName>
    </submittedName>
</protein>
<dbReference type="PROSITE" id="PS50937">
    <property type="entry name" value="HTH_MERR_2"/>
    <property type="match status" value="1"/>
</dbReference>
<dbReference type="Proteomes" id="UP001225598">
    <property type="component" value="Chromosome"/>
</dbReference>
<evidence type="ECO:0000313" key="4">
    <source>
        <dbReference type="Proteomes" id="UP001225598"/>
    </source>
</evidence>
<keyword evidence="4" id="KW-1185">Reference proteome</keyword>
<keyword evidence="1" id="KW-0238">DNA-binding</keyword>
<dbReference type="SUPFAM" id="SSF46955">
    <property type="entry name" value="Putative DNA-binding domain"/>
    <property type="match status" value="1"/>
</dbReference>
<dbReference type="Gene3D" id="1.10.1660.10">
    <property type="match status" value="1"/>
</dbReference>
<sequence>MQKERAPLSELGLKIGEVTQLTGLSDSTLRHYDSVGLISPSKRSAGGFRLYDDRDVQRILLIRRMKPLGFSLDQMRDFLDAADVVRGESSASERAQAEATIAGIREEAHARYAKLQKQIGYAEDFLGTIDALEG</sequence>
<dbReference type="PRINTS" id="PR00040">
    <property type="entry name" value="HTHMERR"/>
</dbReference>
<organism evidence="3 4">
    <name type="scientific">Corynebacterium breve</name>
    <dbReference type="NCBI Taxonomy" id="3049799"/>
    <lineage>
        <taxon>Bacteria</taxon>
        <taxon>Bacillati</taxon>
        <taxon>Actinomycetota</taxon>
        <taxon>Actinomycetes</taxon>
        <taxon>Mycobacteriales</taxon>
        <taxon>Corynebacteriaceae</taxon>
        <taxon>Corynebacterium</taxon>
    </lineage>
</organism>
<name>A0ABY8VEL5_9CORY</name>
<evidence type="ECO:0000259" key="2">
    <source>
        <dbReference type="PROSITE" id="PS50937"/>
    </source>
</evidence>